<evidence type="ECO:0000259" key="8">
    <source>
        <dbReference type="Pfam" id="PF00857"/>
    </source>
</evidence>
<dbReference type="InterPro" id="IPR036380">
    <property type="entry name" value="Isochorismatase-like_sf"/>
</dbReference>
<accession>A0A413SWW8</accession>
<keyword evidence="4" id="KW-0378">Hydrolase</keyword>
<evidence type="ECO:0000256" key="5">
    <source>
        <dbReference type="ARBA" id="ARBA00037900"/>
    </source>
</evidence>
<dbReference type="Pfam" id="PF00857">
    <property type="entry name" value="Isochorismatase"/>
    <property type="match status" value="1"/>
</dbReference>
<dbReference type="EC" id="3.5.1.19" evidence="6"/>
<proteinExistence type="inferred from homology"/>
<sequence>MKRLLLIIDPQIDFINGTLPVPEAIPKMERLAAYIKRTDGEYAAKAITLDWHPYNHCSFRENGGEWPMHCVQNTTGAAICPALVEPLYTTHGEVTVLRKGVRQDSEEYSIFRNEASSVHLDNLINGLHIDRIDLCGIAGDVCVLDTLKDGIKRYGTSMFHVLQEFCPSLDRGKALDMTIKKLLP</sequence>
<reference evidence="9 10" key="1">
    <citation type="submission" date="2018-08" db="EMBL/GenBank/DDBJ databases">
        <title>A genome reference for cultivated species of the human gut microbiota.</title>
        <authorList>
            <person name="Zou Y."/>
            <person name="Xue W."/>
            <person name="Luo G."/>
        </authorList>
    </citation>
    <scope>NUCLEOTIDE SEQUENCE [LARGE SCALE GENOMIC DNA]</scope>
    <source>
        <strain evidence="9 10">AM42-38</strain>
    </source>
</reference>
<keyword evidence="2" id="KW-0662">Pyridine nucleotide biosynthesis</keyword>
<comment type="similarity">
    <text evidence="1">Belongs to the isochorismatase family.</text>
</comment>
<dbReference type="PANTHER" id="PTHR11080">
    <property type="entry name" value="PYRAZINAMIDASE/NICOTINAMIDASE"/>
    <property type="match status" value="1"/>
</dbReference>
<evidence type="ECO:0000313" key="10">
    <source>
        <dbReference type="Proteomes" id="UP000283855"/>
    </source>
</evidence>
<feature type="domain" description="Isochorismatase-like" evidence="8">
    <location>
        <begin position="4"/>
        <end position="153"/>
    </location>
</feature>
<comment type="caution">
    <text evidence="9">The sequence shown here is derived from an EMBL/GenBank/DDBJ whole genome shotgun (WGS) entry which is preliminary data.</text>
</comment>
<dbReference type="GO" id="GO:0046872">
    <property type="term" value="F:metal ion binding"/>
    <property type="evidence" value="ECO:0007669"/>
    <property type="project" value="UniProtKB-KW"/>
</dbReference>
<protein>
    <recommendedName>
        <fullName evidence="6">nicotinamidase</fullName>
        <ecNumber evidence="6">3.5.1.19</ecNumber>
    </recommendedName>
    <alternativeName>
        <fullName evidence="7">Nicotinamide deamidase</fullName>
    </alternativeName>
</protein>
<evidence type="ECO:0000256" key="6">
    <source>
        <dbReference type="ARBA" id="ARBA00039017"/>
    </source>
</evidence>
<dbReference type="GO" id="GO:0008936">
    <property type="term" value="F:nicotinamidase activity"/>
    <property type="evidence" value="ECO:0007669"/>
    <property type="project" value="UniProtKB-EC"/>
</dbReference>
<evidence type="ECO:0000256" key="3">
    <source>
        <dbReference type="ARBA" id="ARBA00022723"/>
    </source>
</evidence>
<dbReference type="PANTHER" id="PTHR11080:SF2">
    <property type="entry name" value="LD05707P"/>
    <property type="match status" value="1"/>
</dbReference>
<dbReference type="GO" id="GO:0019363">
    <property type="term" value="P:pyridine nucleotide biosynthetic process"/>
    <property type="evidence" value="ECO:0007669"/>
    <property type="project" value="UniProtKB-KW"/>
</dbReference>
<gene>
    <name evidence="9" type="ORF">DW921_11895</name>
</gene>
<evidence type="ECO:0000256" key="4">
    <source>
        <dbReference type="ARBA" id="ARBA00022801"/>
    </source>
</evidence>
<dbReference type="Proteomes" id="UP000283855">
    <property type="component" value="Unassembled WGS sequence"/>
</dbReference>
<evidence type="ECO:0000313" key="9">
    <source>
        <dbReference type="EMBL" id="RHA73813.1"/>
    </source>
</evidence>
<dbReference type="RefSeq" id="WP_118400794.1">
    <property type="nucleotide sequence ID" value="NZ_CABJGD010000030.1"/>
</dbReference>
<dbReference type="EMBL" id="QSFT01000030">
    <property type="protein sequence ID" value="RHA73813.1"/>
    <property type="molecule type" value="Genomic_DNA"/>
</dbReference>
<dbReference type="SUPFAM" id="SSF52499">
    <property type="entry name" value="Isochorismatase-like hydrolases"/>
    <property type="match status" value="1"/>
</dbReference>
<comment type="pathway">
    <text evidence="5">Cofactor biosynthesis; nicotinate biosynthesis; nicotinate from nicotinamide: step 1/1.</text>
</comment>
<dbReference type="InterPro" id="IPR000868">
    <property type="entry name" value="Isochorismatase-like_dom"/>
</dbReference>
<evidence type="ECO:0000256" key="1">
    <source>
        <dbReference type="ARBA" id="ARBA00006336"/>
    </source>
</evidence>
<organism evidence="9 10">
    <name type="scientific">Phocaeicola coprophilus</name>
    <dbReference type="NCBI Taxonomy" id="387090"/>
    <lineage>
        <taxon>Bacteria</taxon>
        <taxon>Pseudomonadati</taxon>
        <taxon>Bacteroidota</taxon>
        <taxon>Bacteroidia</taxon>
        <taxon>Bacteroidales</taxon>
        <taxon>Bacteroidaceae</taxon>
        <taxon>Phocaeicola</taxon>
    </lineage>
</organism>
<dbReference type="InterPro" id="IPR052347">
    <property type="entry name" value="Isochorismatase_Nicotinamidase"/>
</dbReference>
<keyword evidence="3" id="KW-0479">Metal-binding</keyword>
<evidence type="ECO:0000256" key="7">
    <source>
        <dbReference type="ARBA" id="ARBA00043224"/>
    </source>
</evidence>
<dbReference type="Gene3D" id="3.40.50.850">
    <property type="entry name" value="Isochorismatase-like"/>
    <property type="match status" value="1"/>
</dbReference>
<name>A0A413SWW8_9BACT</name>
<dbReference type="AlphaFoldDB" id="A0A413SWW8"/>
<evidence type="ECO:0000256" key="2">
    <source>
        <dbReference type="ARBA" id="ARBA00022642"/>
    </source>
</evidence>